<proteinExistence type="predicted"/>
<dbReference type="EMBL" id="JACGWL010000693">
    <property type="protein sequence ID" value="KAK4382460.1"/>
    <property type="molecule type" value="Genomic_DNA"/>
</dbReference>
<evidence type="ECO:0000313" key="2">
    <source>
        <dbReference type="EMBL" id="KAK4382460.1"/>
    </source>
</evidence>
<dbReference type="InterPro" id="IPR000477">
    <property type="entry name" value="RT_dom"/>
</dbReference>
<reference evidence="2" key="1">
    <citation type="submission" date="2020-06" db="EMBL/GenBank/DDBJ databases">
        <authorList>
            <person name="Li T."/>
            <person name="Hu X."/>
            <person name="Zhang T."/>
            <person name="Song X."/>
            <person name="Zhang H."/>
            <person name="Dai N."/>
            <person name="Sheng W."/>
            <person name="Hou X."/>
            <person name="Wei L."/>
        </authorList>
    </citation>
    <scope>NUCLEOTIDE SEQUENCE</scope>
    <source>
        <strain evidence="2">K16</strain>
        <tissue evidence="2">Leaf</tissue>
    </source>
</reference>
<dbReference type="PANTHER" id="PTHR31635:SF196">
    <property type="entry name" value="REVERSE TRANSCRIPTASE DOMAIN-CONTAINING PROTEIN-RELATED"/>
    <property type="match status" value="1"/>
</dbReference>
<comment type="caution">
    <text evidence="2">The sequence shown here is derived from an EMBL/GenBank/DDBJ whole genome shotgun (WGS) entry which is preliminary data.</text>
</comment>
<evidence type="ECO:0000259" key="1">
    <source>
        <dbReference type="Pfam" id="PF00078"/>
    </source>
</evidence>
<accession>A0AAE1T6M8</accession>
<sequence length="333" mass="38025">MFKLQQKLFRLKSTLKTWNIEVFGNIFDSIKKAEHKAKVAEQAYDANPSDELLIAMNKATTELTLAFSIEETYWKQKTACKWLSEGKKNTKTSTPLSRRNVTSAIFHEIQHNGDANPTYSDLDWVPTLLFEEDTRHLSMKPTINEVKCAVFDMSPDSVASPDGFSAHFYQVSWDIIGEDLFEAVMDFFTGAQPLKTFTTTTIVLIPKIEIPITWKDFQPTSLCNVTGKILSKVVNNQITQLLPKIISPYQSGFVQERMIADNILLAQELTNCPGKGGSVNNIIMKLDMEKAYDRMNWNFLYCMLTKLGFPKQWIELIKKQWIKLSSHTVVDCN</sequence>
<dbReference type="Pfam" id="PF00078">
    <property type="entry name" value="RVT_1"/>
    <property type="match status" value="1"/>
</dbReference>
<feature type="domain" description="Reverse transcriptase" evidence="1">
    <location>
        <begin position="215"/>
        <end position="316"/>
    </location>
</feature>
<reference evidence="2" key="2">
    <citation type="journal article" date="2024" name="Plant">
        <title>Genomic evolution and insights into agronomic trait innovations of Sesamum species.</title>
        <authorList>
            <person name="Miao H."/>
            <person name="Wang L."/>
            <person name="Qu L."/>
            <person name="Liu H."/>
            <person name="Sun Y."/>
            <person name="Le M."/>
            <person name="Wang Q."/>
            <person name="Wei S."/>
            <person name="Zheng Y."/>
            <person name="Lin W."/>
            <person name="Duan Y."/>
            <person name="Cao H."/>
            <person name="Xiong S."/>
            <person name="Wang X."/>
            <person name="Wei L."/>
            <person name="Li C."/>
            <person name="Ma Q."/>
            <person name="Ju M."/>
            <person name="Zhao R."/>
            <person name="Li G."/>
            <person name="Mu C."/>
            <person name="Tian Q."/>
            <person name="Mei H."/>
            <person name="Zhang T."/>
            <person name="Gao T."/>
            <person name="Zhang H."/>
        </authorList>
    </citation>
    <scope>NUCLEOTIDE SEQUENCE</scope>
    <source>
        <strain evidence="2">K16</strain>
    </source>
</reference>
<evidence type="ECO:0000313" key="3">
    <source>
        <dbReference type="Proteomes" id="UP001289374"/>
    </source>
</evidence>
<protein>
    <submittedName>
        <fullName evidence="2">LINE-1 retrotransposable element O protein</fullName>
    </submittedName>
</protein>
<organism evidence="2 3">
    <name type="scientific">Sesamum angolense</name>
    <dbReference type="NCBI Taxonomy" id="2727404"/>
    <lineage>
        <taxon>Eukaryota</taxon>
        <taxon>Viridiplantae</taxon>
        <taxon>Streptophyta</taxon>
        <taxon>Embryophyta</taxon>
        <taxon>Tracheophyta</taxon>
        <taxon>Spermatophyta</taxon>
        <taxon>Magnoliopsida</taxon>
        <taxon>eudicotyledons</taxon>
        <taxon>Gunneridae</taxon>
        <taxon>Pentapetalae</taxon>
        <taxon>asterids</taxon>
        <taxon>lamiids</taxon>
        <taxon>Lamiales</taxon>
        <taxon>Pedaliaceae</taxon>
        <taxon>Sesamum</taxon>
    </lineage>
</organism>
<name>A0AAE1T6M8_9LAMI</name>
<dbReference type="PANTHER" id="PTHR31635">
    <property type="entry name" value="REVERSE TRANSCRIPTASE DOMAIN-CONTAINING PROTEIN-RELATED"/>
    <property type="match status" value="1"/>
</dbReference>
<dbReference type="Proteomes" id="UP001289374">
    <property type="component" value="Unassembled WGS sequence"/>
</dbReference>
<gene>
    <name evidence="2" type="ORF">Sango_2869700</name>
</gene>
<dbReference type="AlphaFoldDB" id="A0AAE1T6M8"/>
<keyword evidence="3" id="KW-1185">Reference proteome</keyword>